<evidence type="ECO:0000313" key="9">
    <source>
        <dbReference type="EMBL" id="MDR7330447.1"/>
    </source>
</evidence>
<feature type="domain" description="Response regulatory" evidence="7">
    <location>
        <begin position="4"/>
        <end position="117"/>
    </location>
</feature>
<gene>
    <name evidence="9" type="ORF">J2S39_002123</name>
</gene>
<dbReference type="CDD" id="cd17574">
    <property type="entry name" value="REC_OmpR"/>
    <property type="match status" value="1"/>
</dbReference>
<protein>
    <submittedName>
        <fullName evidence="9">DNA-binding response OmpR family regulator</fullName>
    </submittedName>
</protein>
<name>A0ABU2A1T9_9CORY</name>
<feature type="modified residue" description="4-aspartylphosphate" evidence="5">
    <location>
        <position position="53"/>
    </location>
</feature>
<organism evidence="9 10">
    <name type="scientific">Corynebacterium guangdongense</name>
    <dbReference type="NCBI Taxonomy" id="1783348"/>
    <lineage>
        <taxon>Bacteria</taxon>
        <taxon>Bacillati</taxon>
        <taxon>Actinomycetota</taxon>
        <taxon>Actinomycetes</taxon>
        <taxon>Mycobacteriales</taxon>
        <taxon>Corynebacteriaceae</taxon>
        <taxon>Corynebacterium</taxon>
    </lineage>
</organism>
<evidence type="ECO:0000256" key="5">
    <source>
        <dbReference type="PROSITE-ProRule" id="PRU00169"/>
    </source>
</evidence>
<dbReference type="SMART" id="SM00862">
    <property type="entry name" value="Trans_reg_C"/>
    <property type="match status" value="1"/>
</dbReference>
<dbReference type="Pfam" id="PF00486">
    <property type="entry name" value="Trans_reg_C"/>
    <property type="match status" value="1"/>
</dbReference>
<dbReference type="Gene3D" id="3.40.50.2300">
    <property type="match status" value="1"/>
</dbReference>
<dbReference type="RefSeq" id="WP_290196153.1">
    <property type="nucleotide sequence ID" value="NZ_CP047654.1"/>
</dbReference>
<proteinExistence type="predicted"/>
<dbReference type="PROSITE" id="PS50110">
    <property type="entry name" value="RESPONSE_REGULATORY"/>
    <property type="match status" value="1"/>
</dbReference>
<dbReference type="CDD" id="cd00383">
    <property type="entry name" value="trans_reg_C"/>
    <property type="match status" value="1"/>
</dbReference>
<dbReference type="InterPro" id="IPR001789">
    <property type="entry name" value="Sig_transdc_resp-reg_receiver"/>
</dbReference>
<dbReference type="InterPro" id="IPR011006">
    <property type="entry name" value="CheY-like_superfamily"/>
</dbReference>
<dbReference type="PANTHER" id="PTHR48111">
    <property type="entry name" value="REGULATOR OF RPOS"/>
    <property type="match status" value="1"/>
</dbReference>
<dbReference type="EMBL" id="JAVDXZ010000001">
    <property type="protein sequence ID" value="MDR7330447.1"/>
    <property type="molecule type" value="Genomic_DNA"/>
</dbReference>
<comment type="caution">
    <text evidence="9">The sequence shown here is derived from an EMBL/GenBank/DDBJ whole genome shotgun (WGS) entry which is preliminary data.</text>
</comment>
<dbReference type="PANTHER" id="PTHR48111:SF4">
    <property type="entry name" value="DNA-BINDING DUAL TRANSCRIPTIONAL REGULATOR OMPR"/>
    <property type="match status" value="1"/>
</dbReference>
<keyword evidence="2" id="KW-0805">Transcription regulation</keyword>
<dbReference type="InterPro" id="IPR001867">
    <property type="entry name" value="OmpR/PhoB-type_DNA-bd"/>
</dbReference>
<keyword evidence="1 5" id="KW-0597">Phosphoprotein</keyword>
<evidence type="ECO:0000256" key="3">
    <source>
        <dbReference type="ARBA" id="ARBA00023125"/>
    </source>
</evidence>
<dbReference type="Gene3D" id="6.10.250.690">
    <property type="match status" value="1"/>
</dbReference>
<reference evidence="9" key="1">
    <citation type="submission" date="2023-07" db="EMBL/GenBank/DDBJ databases">
        <title>Sequencing the genomes of 1000 actinobacteria strains.</title>
        <authorList>
            <person name="Klenk H.-P."/>
        </authorList>
    </citation>
    <scope>NUCLEOTIDE SEQUENCE</scope>
    <source>
        <strain evidence="9">DSM 107476</strain>
    </source>
</reference>
<dbReference type="GO" id="GO:0003677">
    <property type="term" value="F:DNA binding"/>
    <property type="evidence" value="ECO:0007669"/>
    <property type="project" value="UniProtKB-KW"/>
</dbReference>
<evidence type="ECO:0000256" key="4">
    <source>
        <dbReference type="ARBA" id="ARBA00023163"/>
    </source>
</evidence>
<dbReference type="PROSITE" id="PS51755">
    <property type="entry name" value="OMPR_PHOB"/>
    <property type="match status" value="1"/>
</dbReference>
<keyword evidence="4" id="KW-0804">Transcription</keyword>
<dbReference type="InterPro" id="IPR036388">
    <property type="entry name" value="WH-like_DNA-bd_sf"/>
</dbReference>
<keyword evidence="3 6" id="KW-0238">DNA-binding</keyword>
<evidence type="ECO:0000256" key="1">
    <source>
        <dbReference type="ARBA" id="ARBA00022553"/>
    </source>
</evidence>
<evidence type="ECO:0000259" key="7">
    <source>
        <dbReference type="PROSITE" id="PS50110"/>
    </source>
</evidence>
<dbReference type="SMART" id="SM00448">
    <property type="entry name" value="REC"/>
    <property type="match status" value="1"/>
</dbReference>
<dbReference type="InterPro" id="IPR039420">
    <property type="entry name" value="WalR-like"/>
</dbReference>
<dbReference type="SUPFAM" id="SSF52172">
    <property type="entry name" value="CheY-like"/>
    <property type="match status" value="1"/>
</dbReference>
<evidence type="ECO:0000256" key="2">
    <source>
        <dbReference type="ARBA" id="ARBA00023015"/>
    </source>
</evidence>
<feature type="domain" description="OmpR/PhoB-type" evidence="8">
    <location>
        <begin position="128"/>
        <end position="227"/>
    </location>
</feature>
<evidence type="ECO:0000259" key="8">
    <source>
        <dbReference type="PROSITE" id="PS51755"/>
    </source>
</evidence>
<evidence type="ECO:0000256" key="6">
    <source>
        <dbReference type="PROSITE-ProRule" id="PRU01091"/>
    </source>
</evidence>
<accession>A0ABU2A1T9</accession>
<dbReference type="Pfam" id="PF00072">
    <property type="entry name" value="Response_reg"/>
    <property type="match status" value="1"/>
</dbReference>
<sequence length="229" mass="25841">MSRTILVVDDEAAIRRVLRQYLEADHHRVLEADTGRAALRLLEQEHVDLVLLDIGLPDIDGFQVLSTLRRTLSTYVMVVSARTEETDKLVGLNVGADDYVTKPFSVREVAARINAVFRRMDNAREGTDDVLRFGALTITPEAREVRLDDSPVELSALDFDLLLALASRPGRVWSRQQLLEHVWGYDFYGDDRVVDVHIRTIRRALGEDADAPRFIATVRGAGYKFVGRP</sequence>
<keyword evidence="10" id="KW-1185">Reference proteome</keyword>
<feature type="DNA-binding region" description="OmpR/PhoB-type" evidence="6">
    <location>
        <begin position="128"/>
        <end position="227"/>
    </location>
</feature>
<evidence type="ECO:0000313" key="10">
    <source>
        <dbReference type="Proteomes" id="UP001180840"/>
    </source>
</evidence>
<dbReference type="Gene3D" id="1.10.10.10">
    <property type="entry name" value="Winged helix-like DNA-binding domain superfamily/Winged helix DNA-binding domain"/>
    <property type="match status" value="1"/>
</dbReference>
<dbReference type="Proteomes" id="UP001180840">
    <property type="component" value="Unassembled WGS sequence"/>
</dbReference>